<dbReference type="InterPro" id="IPR013022">
    <property type="entry name" value="Xyl_isomerase-like_TIM-brl"/>
</dbReference>
<dbReference type="EMBL" id="FTOO01000009">
    <property type="protein sequence ID" value="SIS99315.1"/>
    <property type="molecule type" value="Genomic_DNA"/>
</dbReference>
<dbReference type="PANTHER" id="PTHR12110:SF21">
    <property type="entry name" value="XYLOSE ISOMERASE-LIKE TIM BARREL DOMAIN-CONTAINING PROTEIN"/>
    <property type="match status" value="1"/>
</dbReference>
<dbReference type="AlphaFoldDB" id="A0A1N7NLN3"/>
<dbReference type="OrthoDB" id="9782626at2"/>
<dbReference type="STRING" id="252246.SAMN05421799_10910"/>
<sequence length="289" mass="33418">MQLGLNQATTMKNADMELDIRLCDEIGFYWLELRTEDKLPAYLKRHSFIELVEEFSRRRLKPLSLNAIIFFNNRSLEETRKICTEFREMVASARAIGARQIVAVPLISNIERFQRREIHKSCVEMLREFSDIAGESSLSISFEFIGHPDATVNDFLSAYDIVVNVDRPNVGLVLDCFHFHAMGSRVEDLEQSDTSRIFVVHLDDAEDLPRGALRDEHRLWPGEGVIDLDAILGTLKKKGWDGPITVELFRPEYYALPPEEVVRKAYESARDIVSRHFRLEEEEDVRCRS</sequence>
<evidence type="ECO:0000259" key="1">
    <source>
        <dbReference type="Pfam" id="PF01261"/>
    </source>
</evidence>
<protein>
    <submittedName>
        <fullName evidence="2">2-keto-myo-inositol isomerase</fullName>
    </submittedName>
</protein>
<keyword evidence="3" id="KW-1185">Reference proteome</keyword>
<proteinExistence type="predicted"/>
<dbReference type="Gene3D" id="3.20.20.150">
    <property type="entry name" value="Divalent-metal-dependent TIM barrel enzymes"/>
    <property type="match status" value="1"/>
</dbReference>
<reference evidence="3" key="1">
    <citation type="submission" date="2017-01" db="EMBL/GenBank/DDBJ databases">
        <authorList>
            <person name="Varghese N."/>
            <person name="Submissions S."/>
        </authorList>
    </citation>
    <scope>NUCLEOTIDE SEQUENCE [LARGE SCALE GENOMIC DNA]</scope>
    <source>
        <strain evidence="3">DSM 16176</strain>
    </source>
</reference>
<evidence type="ECO:0000313" key="3">
    <source>
        <dbReference type="Proteomes" id="UP000186156"/>
    </source>
</evidence>
<dbReference type="SUPFAM" id="SSF51658">
    <property type="entry name" value="Xylose isomerase-like"/>
    <property type="match status" value="1"/>
</dbReference>
<dbReference type="PANTHER" id="PTHR12110">
    <property type="entry name" value="HYDROXYPYRUVATE ISOMERASE"/>
    <property type="match status" value="1"/>
</dbReference>
<keyword evidence="2" id="KW-0413">Isomerase</keyword>
<feature type="domain" description="Xylose isomerase-like TIM barrel" evidence="1">
    <location>
        <begin position="21"/>
        <end position="270"/>
    </location>
</feature>
<dbReference type="RefSeq" id="WP_076347888.1">
    <property type="nucleotide sequence ID" value="NZ_FTOO01000009.1"/>
</dbReference>
<accession>A0A1N7NLN3</accession>
<dbReference type="Proteomes" id="UP000186156">
    <property type="component" value="Unassembled WGS sequence"/>
</dbReference>
<dbReference type="InterPro" id="IPR050312">
    <property type="entry name" value="IolE/XylAMocC-like"/>
</dbReference>
<evidence type="ECO:0000313" key="2">
    <source>
        <dbReference type="EMBL" id="SIS99315.1"/>
    </source>
</evidence>
<name>A0A1N7NLN3_9BACL</name>
<gene>
    <name evidence="2" type="ORF">SAMN05421799_10910</name>
</gene>
<dbReference type="InterPro" id="IPR036237">
    <property type="entry name" value="Xyl_isomerase-like_sf"/>
</dbReference>
<dbReference type="GO" id="GO:0016853">
    <property type="term" value="F:isomerase activity"/>
    <property type="evidence" value="ECO:0007669"/>
    <property type="project" value="UniProtKB-KW"/>
</dbReference>
<dbReference type="Pfam" id="PF01261">
    <property type="entry name" value="AP_endonuc_2"/>
    <property type="match status" value="1"/>
</dbReference>
<organism evidence="2 3">
    <name type="scientific">Alicyclobacillus vulcanalis</name>
    <dbReference type="NCBI Taxonomy" id="252246"/>
    <lineage>
        <taxon>Bacteria</taxon>
        <taxon>Bacillati</taxon>
        <taxon>Bacillota</taxon>
        <taxon>Bacilli</taxon>
        <taxon>Bacillales</taxon>
        <taxon>Alicyclobacillaceae</taxon>
        <taxon>Alicyclobacillus</taxon>
    </lineage>
</organism>